<dbReference type="AlphaFoldDB" id="A0AAJ1WI86"/>
<protein>
    <submittedName>
        <fullName evidence="3">Uncharacterized protein</fullName>
    </submittedName>
</protein>
<dbReference type="RefSeq" id="WP_307361526.1">
    <property type="nucleotide sequence ID" value="NZ_JAUSTB010000012.1"/>
</dbReference>
<name>A0AAJ1WI86_9MICC</name>
<reference evidence="3 4" key="1">
    <citation type="submission" date="2023-07" db="EMBL/GenBank/DDBJ databases">
        <title>Sorghum-associated microbial communities from plants grown in Nebraska, USA.</title>
        <authorList>
            <person name="Schachtman D."/>
        </authorList>
    </citation>
    <scope>NUCLEOTIDE SEQUENCE [LARGE SCALE GENOMIC DNA]</scope>
    <source>
        <strain evidence="3 4">DS1001</strain>
    </source>
</reference>
<keyword evidence="2" id="KW-1133">Transmembrane helix</keyword>
<evidence type="ECO:0000313" key="4">
    <source>
        <dbReference type="Proteomes" id="UP001239267"/>
    </source>
</evidence>
<evidence type="ECO:0000256" key="1">
    <source>
        <dbReference type="SAM" id="MobiDB-lite"/>
    </source>
</evidence>
<accession>A0AAJ1WI86</accession>
<keyword evidence="4" id="KW-1185">Reference proteome</keyword>
<feature type="compositionally biased region" description="Acidic residues" evidence="1">
    <location>
        <begin position="222"/>
        <end position="233"/>
    </location>
</feature>
<feature type="transmembrane region" description="Helical" evidence="2">
    <location>
        <begin position="107"/>
        <end position="126"/>
    </location>
</feature>
<dbReference type="Proteomes" id="UP001239267">
    <property type="component" value="Unassembled WGS sequence"/>
</dbReference>
<dbReference type="EMBL" id="JAUSTB010000012">
    <property type="protein sequence ID" value="MDQ0147313.1"/>
    <property type="molecule type" value="Genomic_DNA"/>
</dbReference>
<feature type="region of interest" description="Disordered" evidence="1">
    <location>
        <begin position="208"/>
        <end position="233"/>
    </location>
</feature>
<evidence type="ECO:0000256" key="2">
    <source>
        <dbReference type="SAM" id="Phobius"/>
    </source>
</evidence>
<gene>
    <name evidence="3" type="ORF">J2T23_003223</name>
</gene>
<feature type="transmembrane region" description="Helical" evidence="2">
    <location>
        <begin position="21"/>
        <end position="42"/>
    </location>
</feature>
<evidence type="ECO:0000313" key="3">
    <source>
        <dbReference type="EMBL" id="MDQ0147313.1"/>
    </source>
</evidence>
<organism evidence="3 4">
    <name type="scientific">Pseudarthrobacter niigatensis</name>
    <dbReference type="NCBI Taxonomy" id="369935"/>
    <lineage>
        <taxon>Bacteria</taxon>
        <taxon>Bacillati</taxon>
        <taxon>Actinomycetota</taxon>
        <taxon>Actinomycetes</taxon>
        <taxon>Micrococcales</taxon>
        <taxon>Micrococcaceae</taxon>
        <taxon>Pseudarthrobacter</taxon>
    </lineage>
</organism>
<feature type="transmembrane region" description="Helical" evidence="2">
    <location>
        <begin position="77"/>
        <end position="95"/>
    </location>
</feature>
<feature type="transmembrane region" description="Helical" evidence="2">
    <location>
        <begin position="48"/>
        <end position="65"/>
    </location>
</feature>
<sequence>MNRISNNKRSQRVKRPRRYQQLTLFAFMTLLILTIPAILIFTGNPDPALGALLLFPSLAYTSQLASASMRSARFRHWFRWLCLLGGIGYLFLWVIGLQGTKYFTDALLAATLGGVGLLYCFIVDLLTPSSNEGRVQEADRPNWIASHETGKLPQGVQFDPLDGISGMPASPGIVTVIVHEANTGMRVRKLIYSVYDLSKQAPQNTTVSLSTSASNAAADVEPSQDDESLSNLR</sequence>
<proteinExistence type="predicted"/>
<keyword evidence="2" id="KW-0812">Transmembrane</keyword>
<keyword evidence="2" id="KW-0472">Membrane</keyword>
<comment type="caution">
    <text evidence="3">The sequence shown here is derived from an EMBL/GenBank/DDBJ whole genome shotgun (WGS) entry which is preliminary data.</text>
</comment>